<dbReference type="AlphaFoldDB" id="A0A1W1CQR1"/>
<name>A0A1W1CQR1_9ZZZZ</name>
<accession>A0A1W1CQR1</accession>
<reference evidence="1" key="1">
    <citation type="submission" date="2016-10" db="EMBL/GenBank/DDBJ databases">
        <authorList>
            <person name="de Groot N.N."/>
        </authorList>
    </citation>
    <scope>NUCLEOTIDE SEQUENCE</scope>
</reference>
<proteinExistence type="predicted"/>
<dbReference type="EMBL" id="FPHL01000050">
    <property type="protein sequence ID" value="SFV68114.1"/>
    <property type="molecule type" value="Genomic_DNA"/>
</dbReference>
<sequence>MLTKLIFVTHRRYGDLDNGRGFEGYVVCGIVKEVSWSSFFLKIVA</sequence>
<gene>
    <name evidence="1" type="ORF">MNB_SV-10-1591</name>
</gene>
<organism evidence="1">
    <name type="scientific">hydrothermal vent metagenome</name>
    <dbReference type="NCBI Taxonomy" id="652676"/>
    <lineage>
        <taxon>unclassified sequences</taxon>
        <taxon>metagenomes</taxon>
        <taxon>ecological metagenomes</taxon>
    </lineage>
</organism>
<evidence type="ECO:0000313" key="1">
    <source>
        <dbReference type="EMBL" id="SFV68114.1"/>
    </source>
</evidence>
<protein>
    <submittedName>
        <fullName evidence="1">Uncharacterized protein</fullName>
    </submittedName>
</protein>